<dbReference type="EMBL" id="JAHBAY010000006">
    <property type="protein sequence ID" value="MBT0770575.1"/>
    <property type="molecule type" value="Genomic_DNA"/>
</dbReference>
<name>A0ABS5THQ0_9ACTN</name>
<organism evidence="2 3">
    <name type="scientific">Kineosporia corallincola</name>
    <dbReference type="NCBI Taxonomy" id="2835133"/>
    <lineage>
        <taxon>Bacteria</taxon>
        <taxon>Bacillati</taxon>
        <taxon>Actinomycetota</taxon>
        <taxon>Actinomycetes</taxon>
        <taxon>Kineosporiales</taxon>
        <taxon>Kineosporiaceae</taxon>
        <taxon>Kineosporia</taxon>
    </lineage>
</organism>
<dbReference type="InterPro" id="IPR016181">
    <property type="entry name" value="Acyl_CoA_acyltransferase"/>
</dbReference>
<evidence type="ECO:0000313" key="3">
    <source>
        <dbReference type="Proteomes" id="UP001197247"/>
    </source>
</evidence>
<dbReference type="RefSeq" id="WP_214156861.1">
    <property type="nucleotide sequence ID" value="NZ_JAHBAY010000006.1"/>
</dbReference>
<dbReference type="PANTHER" id="PTHR43792">
    <property type="entry name" value="GNAT FAMILY, PUTATIVE (AFU_ORTHOLOGUE AFUA_3G00765)-RELATED-RELATED"/>
    <property type="match status" value="1"/>
</dbReference>
<sequence length="356" mass="40253">MTTQLETERLILRQWKDSDREPWAAMNADPQVLRFFPATRTREQSDASIDAYRAHLDAHDWGMWAVELKQTGEFIGMVGLWPMPEGFPAQDRTEIGWRLDKPYWGKGYAPEGARAVLKHAFTTLGLPGVVSMTTVANAQSRRVMEKLGLTRDPAEDFVNPSYEPGSPIGPHVLYRLEAAHHTTLETERLMLRGWQPSDRAPFARLNADPEVMRYFPQPLTREESDASADRMAGQLRQRGWGRWAVELKTGGDFIGFIGLAPMPEGTPSGVEVAWRLDKPYWGKGYAPEGARACLHHAFSVLSLPEVVSMTTVTNRPSRRVMEKIGMTHDPAADFRHPSYPQWWGAPHVLYRIGAHR</sequence>
<dbReference type="Gene3D" id="3.40.630.30">
    <property type="match status" value="2"/>
</dbReference>
<protein>
    <submittedName>
        <fullName evidence="2">GNAT family N-acetyltransferase</fullName>
    </submittedName>
</protein>
<dbReference type="SUPFAM" id="SSF55729">
    <property type="entry name" value="Acyl-CoA N-acyltransferases (Nat)"/>
    <property type="match status" value="2"/>
</dbReference>
<dbReference type="PROSITE" id="PS51186">
    <property type="entry name" value="GNAT"/>
    <property type="match status" value="2"/>
</dbReference>
<dbReference type="PANTHER" id="PTHR43792:SF1">
    <property type="entry name" value="N-ACETYLTRANSFERASE DOMAIN-CONTAINING PROTEIN"/>
    <property type="match status" value="1"/>
</dbReference>
<evidence type="ECO:0000313" key="2">
    <source>
        <dbReference type="EMBL" id="MBT0770575.1"/>
    </source>
</evidence>
<comment type="caution">
    <text evidence="2">The sequence shown here is derived from an EMBL/GenBank/DDBJ whole genome shotgun (WGS) entry which is preliminary data.</text>
</comment>
<gene>
    <name evidence="2" type="ORF">KIH74_16650</name>
</gene>
<keyword evidence="3" id="KW-1185">Reference proteome</keyword>
<proteinExistence type="predicted"/>
<dbReference type="Pfam" id="PF13302">
    <property type="entry name" value="Acetyltransf_3"/>
    <property type="match status" value="2"/>
</dbReference>
<evidence type="ECO:0000259" key="1">
    <source>
        <dbReference type="PROSITE" id="PS51186"/>
    </source>
</evidence>
<feature type="domain" description="N-acetyltransferase" evidence="1">
    <location>
        <begin position="10"/>
        <end position="179"/>
    </location>
</feature>
<dbReference type="Proteomes" id="UP001197247">
    <property type="component" value="Unassembled WGS sequence"/>
</dbReference>
<dbReference type="InterPro" id="IPR000182">
    <property type="entry name" value="GNAT_dom"/>
</dbReference>
<dbReference type="InterPro" id="IPR051531">
    <property type="entry name" value="N-acetyltransferase"/>
</dbReference>
<feature type="domain" description="N-acetyltransferase" evidence="1">
    <location>
        <begin position="189"/>
        <end position="355"/>
    </location>
</feature>
<accession>A0ABS5THQ0</accession>
<reference evidence="2 3" key="1">
    <citation type="submission" date="2021-05" db="EMBL/GenBank/DDBJ databases">
        <title>Kineosporia and Streptomyces sp. nov. two new marine actinobacteria isolated from Coral.</title>
        <authorList>
            <person name="Buangrab K."/>
            <person name="Sutthacheep M."/>
            <person name="Yeemin T."/>
            <person name="Harunari E."/>
            <person name="Igarashi Y."/>
            <person name="Kanchanasin P."/>
            <person name="Tanasupawat S."/>
            <person name="Phongsopitanun W."/>
        </authorList>
    </citation>
    <scope>NUCLEOTIDE SEQUENCE [LARGE SCALE GENOMIC DNA]</scope>
    <source>
        <strain evidence="2 3">J2-2</strain>
    </source>
</reference>